<comment type="caution">
    <text evidence="2">The sequence shown here is derived from an EMBL/GenBank/DDBJ whole genome shotgun (WGS) entry which is preliminary data.</text>
</comment>
<proteinExistence type="predicted"/>
<dbReference type="AlphaFoldDB" id="A0A1R2ARP4"/>
<gene>
    <name evidence="2" type="ORF">SteCoe_35702</name>
</gene>
<feature type="compositionally biased region" description="Polar residues" evidence="1">
    <location>
        <begin position="32"/>
        <end position="46"/>
    </location>
</feature>
<evidence type="ECO:0000256" key="1">
    <source>
        <dbReference type="SAM" id="MobiDB-lite"/>
    </source>
</evidence>
<keyword evidence="3" id="KW-1185">Reference proteome</keyword>
<evidence type="ECO:0000313" key="3">
    <source>
        <dbReference type="Proteomes" id="UP000187209"/>
    </source>
</evidence>
<reference evidence="2 3" key="1">
    <citation type="submission" date="2016-11" db="EMBL/GenBank/DDBJ databases">
        <title>The macronuclear genome of Stentor coeruleus: a giant cell with tiny introns.</title>
        <authorList>
            <person name="Slabodnick M."/>
            <person name="Ruby J.G."/>
            <person name="Reiff S.B."/>
            <person name="Swart E.C."/>
            <person name="Gosai S."/>
            <person name="Prabakaran S."/>
            <person name="Witkowska E."/>
            <person name="Larue G.E."/>
            <person name="Fisher S."/>
            <person name="Freeman R.M."/>
            <person name="Gunawardena J."/>
            <person name="Chu W."/>
            <person name="Stover N.A."/>
            <person name="Gregory B.D."/>
            <person name="Nowacki M."/>
            <person name="Derisi J."/>
            <person name="Roy S.W."/>
            <person name="Marshall W.F."/>
            <person name="Sood P."/>
        </authorList>
    </citation>
    <scope>NUCLEOTIDE SEQUENCE [LARGE SCALE GENOMIC DNA]</scope>
    <source>
        <strain evidence="2">WM001</strain>
    </source>
</reference>
<sequence>MGCFSSRNKELEGPIRPQGLPTTAQGKKDSPSKNQPGNSSSIVNTESKGDHKKSSNQEGKQSKNLNDEEHKQIPTKPNSLIEKPNKVSSQVPKKPEIPESLLIQEVDNWLNTIYSSSKTKIILA</sequence>
<evidence type="ECO:0000313" key="2">
    <source>
        <dbReference type="EMBL" id="OMJ67194.1"/>
    </source>
</evidence>
<dbReference type="EMBL" id="MPUH01001546">
    <property type="protein sequence ID" value="OMJ67194.1"/>
    <property type="molecule type" value="Genomic_DNA"/>
</dbReference>
<organism evidence="2 3">
    <name type="scientific">Stentor coeruleus</name>
    <dbReference type="NCBI Taxonomy" id="5963"/>
    <lineage>
        <taxon>Eukaryota</taxon>
        <taxon>Sar</taxon>
        <taxon>Alveolata</taxon>
        <taxon>Ciliophora</taxon>
        <taxon>Postciliodesmatophora</taxon>
        <taxon>Heterotrichea</taxon>
        <taxon>Heterotrichida</taxon>
        <taxon>Stentoridae</taxon>
        <taxon>Stentor</taxon>
    </lineage>
</organism>
<accession>A0A1R2ARP4</accession>
<name>A0A1R2ARP4_9CILI</name>
<protein>
    <submittedName>
        <fullName evidence="2">Uncharacterized protein</fullName>
    </submittedName>
</protein>
<dbReference type="Proteomes" id="UP000187209">
    <property type="component" value="Unassembled WGS sequence"/>
</dbReference>
<feature type="region of interest" description="Disordered" evidence="1">
    <location>
        <begin position="1"/>
        <end position="97"/>
    </location>
</feature>